<name>A0A328E0X9_9ASTE</name>
<evidence type="ECO:0000313" key="1">
    <source>
        <dbReference type="EMBL" id="RAL50093.1"/>
    </source>
</evidence>
<organism evidence="1 2">
    <name type="scientific">Cuscuta australis</name>
    <dbReference type="NCBI Taxonomy" id="267555"/>
    <lineage>
        <taxon>Eukaryota</taxon>
        <taxon>Viridiplantae</taxon>
        <taxon>Streptophyta</taxon>
        <taxon>Embryophyta</taxon>
        <taxon>Tracheophyta</taxon>
        <taxon>Spermatophyta</taxon>
        <taxon>Magnoliopsida</taxon>
        <taxon>eudicotyledons</taxon>
        <taxon>Gunneridae</taxon>
        <taxon>Pentapetalae</taxon>
        <taxon>asterids</taxon>
        <taxon>lamiids</taxon>
        <taxon>Solanales</taxon>
        <taxon>Convolvulaceae</taxon>
        <taxon>Cuscuteae</taxon>
        <taxon>Cuscuta</taxon>
        <taxon>Cuscuta subgen. Grammica</taxon>
        <taxon>Cuscuta sect. Cleistogrammica</taxon>
    </lineage>
</organism>
<accession>A0A328E0X9</accession>
<reference evidence="1 2" key="1">
    <citation type="submission" date="2018-06" db="EMBL/GenBank/DDBJ databases">
        <title>The Genome of Cuscuta australis (Dodder) Provides Insight into the Evolution of Plant Parasitism.</title>
        <authorList>
            <person name="Liu H."/>
        </authorList>
    </citation>
    <scope>NUCLEOTIDE SEQUENCE [LARGE SCALE GENOMIC DNA]</scope>
    <source>
        <strain evidence="2">cv. Yunnan</strain>
        <tissue evidence="1">Vines</tissue>
    </source>
</reference>
<protein>
    <submittedName>
        <fullName evidence="1">Uncharacterized protein</fullName>
    </submittedName>
</protein>
<keyword evidence="2" id="KW-1185">Reference proteome</keyword>
<dbReference type="Proteomes" id="UP000249390">
    <property type="component" value="Unassembled WGS sequence"/>
</dbReference>
<sequence length="95" mass="10855">MSRSDERSTLQLQPPERVSLELLLEFMPSIGHERARRDSILHLLIVVGPPMILKPIADVDLNILCIYAGDKWMIFVFLSYIISKNTPEISLHKLA</sequence>
<proteinExistence type="predicted"/>
<dbReference type="EMBL" id="NQVE01000067">
    <property type="protein sequence ID" value="RAL50093.1"/>
    <property type="molecule type" value="Genomic_DNA"/>
</dbReference>
<comment type="caution">
    <text evidence="1">The sequence shown here is derived from an EMBL/GenBank/DDBJ whole genome shotgun (WGS) entry which is preliminary data.</text>
</comment>
<gene>
    <name evidence="1" type="ORF">DM860_007767</name>
</gene>
<dbReference type="AlphaFoldDB" id="A0A328E0X9"/>
<evidence type="ECO:0000313" key="2">
    <source>
        <dbReference type="Proteomes" id="UP000249390"/>
    </source>
</evidence>